<name>A0A0J1GX25_9GAMM</name>
<dbReference type="PATRIC" id="fig|1195763.3.peg.3502"/>
<accession>A0A0J1GX25</accession>
<sequence length="66" mass="7656">MIEHFTNEAIVFAEQLKTNEQEAVIRALDECYRRLDEADLTAKDLTQEGFVLLFRSAYFSQLNGNK</sequence>
<reference evidence="1 2" key="1">
    <citation type="submission" date="2015-05" db="EMBL/GenBank/DDBJ databases">
        <title>Photobacterium galathea sp. nov.</title>
        <authorList>
            <person name="Machado H."/>
            <person name="Gram L."/>
        </authorList>
    </citation>
    <scope>NUCLEOTIDE SEQUENCE [LARGE SCALE GENOMIC DNA]</scope>
    <source>
        <strain evidence="1 2">CGMCC 1.12159</strain>
    </source>
</reference>
<dbReference type="Proteomes" id="UP000036097">
    <property type="component" value="Unassembled WGS sequence"/>
</dbReference>
<organism evidence="1 2">
    <name type="scientific">Photobacterium aquae</name>
    <dbReference type="NCBI Taxonomy" id="1195763"/>
    <lineage>
        <taxon>Bacteria</taxon>
        <taxon>Pseudomonadati</taxon>
        <taxon>Pseudomonadota</taxon>
        <taxon>Gammaproteobacteria</taxon>
        <taxon>Vibrionales</taxon>
        <taxon>Vibrionaceae</taxon>
        <taxon>Photobacterium</taxon>
    </lineage>
</organism>
<evidence type="ECO:0000313" key="2">
    <source>
        <dbReference type="Proteomes" id="UP000036097"/>
    </source>
</evidence>
<evidence type="ECO:0000313" key="1">
    <source>
        <dbReference type="EMBL" id="KLV04191.1"/>
    </source>
</evidence>
<dbReference type="EMBL" id="LDOT01000023">
    <property type="protein sequence ID" value="KLV04191.1"/>
    <property type="molecule type" value="Genomic_DNA"/>
</dbReference>
<proteinExistence type="predicted"/>
<keyword evidence="2" id="KW-1185">Reference proteome</keyword>
<protein>
    <submittedName>
        <fullName evidence="1">Uncharacterized protein</fullName>
    </submittedName>
</protein>
<gene>
    <name evidence="1" type="ORF">ABT56_16430</name>
</gene>
<dbReference type="AlphaFoldDB" id="A0A0J1GX25"/>
<comment type="caution">
    <text evidence="1">The sequence shown here is derived from an EMBL/GenBank/DDBJ whole genome shotgun (WGS) entry which is preliminary data.</text>
</comment>